<evidence type="ECO:0000313" key="6">
    <source>
        <dbReference type="Proteomes" id="UP000234585"/>
    </source>
</evidence>
<sequence length="1790" mass="202317">MADSLPKLPTSHSHLPSWIQAHPDTSISELVQPFNEYEAEIRKLFAQEPSNPILQTNDLNVVPLYGPDGSTDVRIRARNPSAETQETRDKYMIPLKEDQRKPHGSPAVVPQLEEFRHNLSIFSEGALSEMDWSNVVVAGSAVVTSLLPVPEKYRGSKRSLREYYHEKFTPASDVDLFLYGLTEEQAIDKIKQIETKIKDAIIYETTSVRTKNAITIVSQYPTRHVQIVLRIYKSVSEILTGFDVDCSCVAFDGKQVYLAPRALASYITQINNIDLTRRSPSYENRLSKYSRRGFEIFWSGLERSRVDPTIFERSFSRTLGLARLLIMEHLPSSSDRDSYLDQRRKERGRPAKESRYQHDTVGGNIKDNFEDEVADWADGDEVSNYNTFTIPYGPKFNAAKVERLLFQKDLLLNSEWNVKKNRDVNLHRHPVFFGDAENIVHDCCGTCPVPVTDEEKEVAEQEGKTYISGDVSFIKDNPGRQEIGSFNPITDIDWTEMAYVGSTESLCHAIVNLDLEGVKGWLTQEGADPDTRDYTGRMPLHLASLTSTPAIVQTLVDHGARITPRLVDGRTALHLAAERGSLEIVRILMTKSKENEAAAEKDCPGQIQEVKQEHDETGQDESGPADPEQAGPEDDMVDTSDNESNTSGSFVKVNEDGEMDVSESDDQDGPDIYDVNALAWDTNASPLHLAIVNGHVDVVKELVSSFGADVLLPIKLLEHGYYGTRPRGAILSLVLALALPSEKARPMVERLLQLGATPTQADLGHRTPVHYVAASKHAELLDVFTRLSPSATLKAINYVSCTGRRWGNVTAFTPLMVAISARNTDVAIRTLENGAALSVDFVKGAQYIVNKVEMREPEKIFACECSQPIVLAVLKDLPRLALEMVTRGCDPNTLTKEGHETRYQSKKTIHENDLHKPRTLLEAVREQIQEIRSRVAREVNCKLPRPLPSDEVCLEGFPMGSYKRWHAAHKLKDARLKYDKALRECKATVQAANGENAERQRTIYKKKLELYEKLETALLDRGAKTFLELFPNTKTVYETRRSKKTKKKSPQKPFQANFRFEGKHSQSRYGWSNMDKEEVRGYFELFEAAWRGDLNTVKKLTLAKWGEGGKKDPLLISGDEYYMDMTPFTIAIVRGHRALARVMLEIGQIQYNPRKEEETNVRYRINDDLEIYSEVVDDQFTVEEIGEAVTQIECDKTAISMMYHQFYGFLFTEEHSDVAARGQTVDELRYSTGRGYENVFEYAVEKDDVELLVFLLELAEEAQRRGPNNEATFFSVPESLVDLAIQKGRLACLEELIKRTGAQLPIDALVHQAGIRIKEKSKYYEGLSVRGRKRADWAGREGQEKNTDMGVSPLLTAAWKGNLKSTEWYLGTAPARYYLDFMQRHTDDKRIGLLAQSEKGIERPLMGWLNAGKHLVLHCAIGSEPTEESRQLIKYLLREMPGCLETRCCQGYTPLSVAFALSRVKAAEMLVQAGADQTVRGATGNNLLHLLLCDFDGRERNGPRHMDELLGLLDRRLIPSLLTERSKDAPGSLTPLARWMHTSYSFTRWSDPYSDDSYGEPRGKVAVFRKMLELSQSTGQQRQLELMDGTGNTPVHHAAKLQLRQTLGLILDFRPDLIHREDANGMTPLEVAKQRWTGEVTANEPWTEFSQRGTTSTHLDESDPERRSERQITYDMCQARAARNPGKRKLVSLHDANEVTKRLAVRQDEGERGWKRPKEENWDEDEEETGSVPRDAIQRLRFERVSMDEIDPDNKSESGNSDSDEVELGEYKSESEYTDASASENEMDCT</sequence>
<feature type="region of interest" description="Disordered" evidence="4">
    <location>
        <begin position="1645"/>
        <end position="1670"/>
    </location>
</feature>
<dbReference type="STRING" id="41067.A0A2I2FAE2"/>
<proteinExistence type="predicted"/>
<dbReference type="PANTHER" id="PTHR24198:SF165">
    <property type="entry name" value="ANKYRIN REPEAT-CONTAINING PROTEIN-RELATED"/>
    <property type="match status" value="1"/>
</dbReference>
<dbReference type="PANTHER" id="PTHR24198">
    <property type="entry name" value="ANKYRIN REPEAT AND PROTEIN KINASE DOMAIN-CONTAINING PROTEIN"/>
    <property type="match status" value="1"/>
</dbReference>
<dbReference type="Proteomes" id="UP000234585">
    <property type="component" value="Unassembled WGS sequence"/>
</dbReference>
<evidence type="ECO:0000256" key="3">
    <source>
        <dbReference type="PROSITE-ProRule" id="PRU00023"/>
    </source>
</evidence>
<accession>A0A2I2FAE2</accession>
<feature type="repeat" description="ANK" evidence="3">
    <location>
        <begin position="568"/>
        <end position="600"/>
    </location>
</feature>
<keyword evidence="6" id="KW-1185">Reference proteome</keyword>
<feature type="repeat" description="ANK" evidence="3">
    <location>
        <begin position="1450"/>
        <end position="1482"/>
    </location>
</feature>
<dbReference type="OrthoDB" id="539213at2759"/>
<reference evidence="5 6" key="1">
    <citation type="submission" date="2017-12" db="EMBL/GenBank/DDBJ databases">
        <authorList>
            <consortium name="DOE Joint Genome Institute"/>
            <person name="Haridas S."/>
            <person name="Kjaerbolling I."/>
            <person name="Vesth T.C."/>
            <person name="Frisvad J.C."/>
            <person name="Nybo J.L."/>
            <person name="Theobald S."/>
            <person name="Kuo A."/>
            <person name="Bowyer P."/>
            <person name="Matsuda Y."/>
            <person name="Mondo S."/>
            <person name="Lyhne E.K."/>
            <person name="Kogle M.E."/>
            <person name="Clum A."/>
            <person name="Lipzen A."/>
            <person name="Salamov A."/>
            <person name="Ngan C.Y."/>
            <person name="Daum C."/>
            <person name="Chiniquy J."/>
            <person name="Barry K."/>
            <person name="LaButti K."/>
            <person name="Simmons B.A."/>
            <person name="Magnuson J.K."/>
            <person name="Mortensen U.H."/>
            <person name="Larsen T.O."/>
            <person name="Grigoriev I.V."/>
            <person name="Baker S.E."/>
            <person name="Andersen M.R."/>
            <person name="Nordberg H.P."/>
            <person name="Cantor M.N."/>
            <person name="Hua S.X."/>
        </authorList>
    </citation>
    <scope>NUCLEOTIDE SEQUENCE [LARGE SCALE GENOMIC DNA]</scope>
    <source>
        <strain evidence="5 6">CBS 102.13</strain>
    </source>
</reference>
<evidence type="ECO:0000256" key="2">
    <source>
        <dbReference type="ARBA" id="ARBA00023043"/>
    </source>
</evidence>
<feature type="repeat" description="ANK" evidence="3">
    <location>
        <begin position="535"/>
        <end position="562"/>
    </location>
</feature>
<evidence type="ECO:0000256" key="1">
    <source>
        <dbReference type="ARBA" id="ARBA00022737"/>
    </source>
</evidence>
<dbReference type="SMART" id="SM00248">
    <property type="entry name" value="ANK"/>
    <property type="match status" value="11"/>
</dbReference>
<evidence type="ECO:0000313" key="5">
    <source>
        <dbReference type="EMBL" id="PLB37604.1"/>
    </source>
</evidence>
<dbReference type="GeneID" id="36519942"/>
<feature type="compositionally biased region" description="Basic and acidic residues" evidence="4">
    <location>
        <begin position="1658"/>
        <end position="1670"/>
    </location>
</feature>
<keyword evidence="1" id="KW-0677">Repeat</keyword>
<dbReference type="Pfam" id="PF00023">
    <property type="entry name" value="Ank"/>
    <property type="match status" value="1"/>
</dbReference>
<dbReference type="InterPro" id="IPR036770">
    <property type="entry name" value="Ankyrin_rpt-contain_sf"/>
</dbReference>
<feature type="repeat" description="ANK" evidence="3">
    <location>
        <begin position="682"/>
        <end position="710"/>
    </location>
</feature>
<dbReference type="RefSeq" id="XP_024671616.1">
    <property type="nucleotide sequence ID" value="XM_024812782.1"/>
</dbReference>
<evidence type="ECO:0000256" key="4">
    <source>
        <dbReference type="SAM" id="MobiDB-lite"/>
    </source>
</evidence>
<dbReference type="Pfam" id="PF26128">
    <property type="entry name" value="Gad2"/>
    <property type="match status" value="1"/>
</dbReference>
<feature type="compositionally biased region" description="Basic and acidic residues" evidence="4">
    <location>
        <begin position="334"/>
        <end position="358"/>
    </location>
</feature>
<gene>
    <name evidence="5" type="ORF">BDW47DRAFT_106490</name>
</gene>
<dbReference type="Pfam" id="PF12796">
    <property type="entry name" value="Ank_2"/>
    <property type="match status" value="1"/>
</dbReference>
<feature type="compositionally biased region" description="Basic and acidic residues" evidence="4">
    <location>
        <begin position="1701"/>
        <end position="1720"/>
    </location>
</feature>
<feature type="region of interest" description="Disordered" evidence="4">
    <location>
        <begin position="1701"/>
        <end position="1790"/>
    </location>
</feature>
<dbReference type="PRINTS" id="PR01415">
    <property type="entry name" value="ANKYRIN"/>
</dbReference>
<protein>
    <submittedName>
        <fullName evidence="5">Ankyrin</fullName>
    </submittedName>
</protein>
<dbReference type="SUPFAM" id="SSF48403">
    <property type="entry name" value="Ankyrin repeat"/>
    <property type="match status" value="3"/>
</dbReference>
<dbReference type="EMBL" id="KZ559141">
    <property type="protein sequence ID" value="PLB37604.1"/>
    <property type="molecule type" value="Genomic_DNA"/>
</dbReference>
<feature type="compositionally biased region" description="Polar residues" evidence="4">
    <location>
        <begin position="1648"/>
        <end position="1657"/>
    </location>
</feature>
<feature type="compositionally biased region" description="Acidic residues" evidence="4">
    <location>
        <begin position="656"/>
        <end position="670"/>
    </location>
</feature>
<feature type="region of interest" description="Disordered" evidence="4">
    <location>
        <begin position="333"/>
        <end position="362"/>
    </location>
</feature>
<dbReference type="InterPro" id="IPR002110">
    <property type="entry name" value="Ankyrin_rpt"/>
</dbReference>
<feature type="compositionally biased region" description="Acidic residues" evidence="4">
    <location>
        <begin position="631"/>
        <end position="641"/>
    </location>
</feature>
<dbReference type="PROSITE" id="PS50088">
    <property type="entry name" value="ANK_REPEAT"/>
    <property type="match status" value="4"/>
</dbReference>
<keyword evidence="2 3" id="KW-0040">ANK repeat</keyword>
<name>A0A2I2FAE2_ASPCN</name>
<feature type="compositionally biased region" description="Basic and acidic residues" evidence="4">
    <location>
        <begin position="1736"/>
        <end position="1756"/>
    </location>
</feature>
<feature type="region of interest" description="Disordered" evidence="4">
    <location>
        <begin position="611"/>
        <end position="670"/>
    </location>
</feature>
<dbReference type="Gene3D" id="1.25.40.20">
    <property type="entry name" value="Ankyrin repeat-containing domain"/>
    <property type="match status" value="3"/>
</dbReference>
<dbReference type="PROSITE" id="PS50297">
    <property type="entry name" value="ANK_REP_REGION"/>
    <property type="match status" value="4"/>
</dbReference>
<organism evidence="5 6">
    <name type="scientific">Aspergillus candidus</name>
    <dbReference type="NCBI Taxonomy" id="41067"/>
    <lineage>
        <taxon>Eukaryota</taxon>
        <taxon>Fungi</taxon>
        <taxon>Dikarya</taxon>
        <taxon>Ascomycota</taxon>
        <taxon>Pezizomycotina</taxon>
        <taxon>Eurotiomycetes</taxon>
        <taxon>Eurotiomycetidae</taxon>
        <taxon>Eurotiales</taxon>
        <taxon>Aspergillaceae</taxon>
        <taxon>Aspergillus</taxon>
        <taxon>Aspergillus subgen. Circumdati</taxon>
    </lineage>
</organism>